<dbReference type="SFLD" id="SFLDS00029">
    <property type="entry name" value="Radical_SAM"/>
    <property type="match status" value="1"/>
</dbReference>
<dbReference type="InterPro" id="IPR007197">
    <property type="entry name" value="rSAM"/>
</dbReference>
<dbReference type="CDD" id="cd21109">
    <property type="entry name" value="SPASM"/>
    <property type="match status" value="1"/>
</dbReference>
<keyword evidence="4" id="KW-0411">Iron-sulfur</keyword>
<gene>
    <name evidence="7" type="ORF">AMURIS_03553</name>
</gene>
<evidence type="ECO:0000256" key="4">
    <source>
        <dbReference type="ARBA" id="ARBA00023014"/>
    </source>
</evidence>
<evidence type="ECO:0000259" key="6">
    <source>
        <dbReference type="Pfam" id="PF13186"/>
    </source>
</evidence>
<evidence type="ECO:0000256" key="1">
    <source>
        <dbReference type="ARBA" id="ARBA00022691"/>
    </source>
</evidence>
<dbReference type="InterPro" id="IPR050377">
    <property type="entry name" value="Radical_SAM_PqqE_MftC-like"/>
</dbReference>
<dbReference type="Proteomes" id="UP000236311">
    <property type="component" value="Unassembled WGS sequence"/>
</dbReference>
<protein>
    <submittedName>
        <fullName evidence="7">Molybdenum cofactor biosynthesis protein A</fullName>
    </submittedName>
</protein>
<accession>A0A2K4ZK95</accession>
<dbReference type="PANTHER" id="PTHR11228:SF34">
    <property type="entry name" value="TUNGSTEN-CONTAINING ALDEHYDE FERREDOXIN OXIDOREDUCTASE COFACTOR MODIFYING PROTEIN"/>
    <property type="match status" value="1"/>
</dbReference>
<reference evidence="7 8" key="1">
    <citation type="submission" date="2018-01" db="EMBL/GenBank/DDBJ databases">
        <authorList>
            <person name="Gaut B.S."/>
            <person name="Morton B.R."/>
            <person name="Clegg M.T."/>
            <person name="Duvall M.R."/>
        </authorList>
    </citation>
    <scope>NUCLEOTIDE SEQUENCE [LARGE SCALE GENOMIC DNA]</scope>
    <source>
        <strain evidence="7">GP69</strain>
    </source>
</reference>
<dbReference type="RefSeq" id="WP_103240832.1">
    <property type="nucleotide sequence ID" value="NZ_JANJZD010000019.1"/>
</dbReference>
<organism evidence="7 8">
    <name type="scientific">Acetatifactor muris</name>
    <dbReference type="NCBI Taxonomy" id="879566"/>
    <lineage>
        <taxon>Bacteria</taxon>
        <taxon>Bacillati</taxon>
        <taxon>Bacillota</taxon>
        <taxon>Clostridia</taxon>
        <taxon>Lachnospirales</taxon>
        <taxon>Lachnospiraceae</taxon>
        <taxon>Acetatifactor</taxon>
    </lineage>
</organism>
<dbReference type="InterPro" id="IPR023885">
    <property type="entry name" value="4Fe4S-binding_SPASM_dom"/>
</dbReference>
<dbReference type="SUPFAM" id="SSF102114">
    <property type="entry name" value="Radical SAM enzymes"/>
    <property type="match status" value="1"/>
</dbReference>
<dbReference type="PANTHER" id="PTHR11228">
    <property type="entry name" value="RADICAL SAM DOMAIN PROTEIN"/>
    <property type="match status" value="1"/>
</dbReference>
<dbReference type="GO" id="GO:0003824">
    <property type="term" value="F:catalytic activity"/>
    <property type="evidence" value="ECO:0007669"/>
    <property type="project" value="InterPro"/>
</dbReference>
<proteinExistence type="predicted"/>
<dbReference type="InterPro" id="IPR013785">
    <property type="entry name" value="Aldolase_TIM"/>
</dbReference>
<evidence type="ECO:0000256" key="2">
    <source>
        <dbReference type="ARBA" id="ARBA00022723"/>
    </source>
</evidence>
<dbReference type="Pfam" id="PF13186">
    <property type="entry name" value="SPASM"/>
    <property type="match status" value="1"/>
</dbReference>
<keyword evidence="2" id="KW-0479">Metal-binding</keyword>
<evidence type="ECO:0000313" key="8">
    <source>
        <dbReference type="Proteomes" id="UP000236311"/>
    </source>
</evidence>
<feature type="domain" description="4Fe4S-binding SPASM" evidence="6">
    <location>
        <begin position="208"/>
        <end position="246"/>
    </location>
</feature>
<keyword evidence="3" id="KW-0408">Iron</keyword>
<dbReference type="Pfam" id="PF04055">
    <property type="entry name" value="Radical_SAM"/>
    <property type="match status" value="1"/>
</dbReference>
<evidence type="ECO:0000313" key="7">
    <source>
        <dbReference type="EMBL" id="SOY30822.1"/>
    </source>
</evidence>
<sequence>MIYNIVTFLLTNKCNLQCPHCCIECSPQNNVVLDDKLVNQVISDLALNAKVDTIGISGGEAFLYPDKVLQMVQAINRAGKMPSVYTNGFWCGDYSEAYGMLYDLKDNGLRLLLTSVDEYHQKNIPIDNIKYLLNAANELGIPVKIHVSTTYSGMAENDRLISSLGLSKISASITTSAVYSVGRAADCIVKKDFISIKNLSQLKCSYDGMCSIDWNGDVHWCCTFCNKNMVLGNIQNENINVILNKFRKNKVFMCILTKGFAYLVEIIERNKIMSLNKYYVNGCELCNNIFENEDALEQLNRIL</sequence>
<dbReference type="AlphaFoldDB" id="A0A2K4ZK95"/>
<feature type="domain" description="Radical SAM core" evidence="5">
    <location>
        <begin position="10"/>
        <end position="158"/>
    </location>
</feature>
<dbReference type="Gene3D" id="3.20.20.70">
    <property type="entry name" value="Aldolase class I"/>
    <property type="match status" value="1"/>
</dbReference>
<keyword evidence="1" id="KW-0949">S-adenosyl-L-methionine</keyword>
<dbReference type="EMBL" id="OFSM01000019">
    <property type="protein sequence ID" value="SOY30822.1"/>
    <property type="molecule type" value="Genomic_DNA"/>
</dbReference>
<dbReference type="InterPro" id="IPR058240">
    <property type="entry name" value="rSAM_sf"/>
</dbReference>
<dbReference type="GO" id="GO:0046872">
    <property type="term" value="F:metal ion binding"/>
    <property type="evidence" value="ECO:0007669"/>
    <property type="project" value="UniProtKB-KW"/>
</dbReference>
<keyword evidence="8" id="KW-1185">Reference proteome</keyword>
<dbReference type="CDD" id="cd01335">
    <property type="entry name" value="Radical_SAM"/>
    <property type="match status" value="1"/>
</dbReference>
<evidence type="ECO:0000256" key="3">
    <source>
        <dbReference type="ARBA" id="ARBA00023004"/>
    </source>
</evidence>
<dbReference type="GO" id="GO:0051536">
    <property type="term" value="F:iron-sulfur cluster binding"/>
    <property type="evidence" value="ECO:0007669"/>
    <property type="project" value="UniProtKB-KW"/>
</dbReference>
<dbReference type="SFLD" id="SFLDG01067">
    <property type="entry name" value="SPASM/twitch_domain_containing"/>
    <property type="match status" value="1"/>
</dbReference>
<name>A0A2K4ZK95_9FIRM</name>
<evidence type="ECO:0000259" key="5">
    <source>
        <dbReference type="Pfam" id="PF04055"/>
    </source>
</evidence>